<evidence type="ECO:0000256" key="1">
    <source>
        <dbReference type="SAM" id="MobiDB-lite"/>
    </source>
</evidence>
<proteinExistence type="predicted"/>
<feature type="region of interest" description="Disordered" evidence="1">
    <location>
        <begin position="1"/>
        <end position="42"/>
    </location>
</feature>
<reference evidence="2 3" key="1">
    <citation type="submission" date="2016-06" db="EMBL/GenBank/DDBJ databases">
        <authorList>
            <consortium name="Pathogen Informatics"/>
        </authorList>
    </citation>
    <scope>NUCLEOTIDE SEQUENCE [LARGE SCALE GENOMIC DNA]</scope>
    <source>
        <strain evidence="2">PmlGA01</strain>
    </source>
</reference>
<accession>A0A1C3KZX6</accession>
<evidence type="ECO:0000313" key="2">
    <source>
        <dbReference type="EMBL" id="SBT79792.1"/>
    </source>
</evidence>
<evidence type="ECO:0000313" key="3">
    <source>
        <dbReference type="Proteomes" id="UP000219799"/>
    </source>
</evidence>
<feature type="compositionally biased region" description="Basic and acidic residues" evidence="1">
    <location>
        <begin position="16"/>
        <end position="30"/>
    </location>
</feature>
<protein>
    <submittedName>
        <fullName evidence="2">Uncharacterized protein</fullName>
    </submittedName>
</protein>
<dbReference type="EMBL" id="LT594499">
    <property type="protein sequence ID" value="SBT79792.1"/>
    <property type="molecule type" value="Genomic_DNA"/>
</dbReference>
<dbReference type="AlphaFoldDB" id="A0A1C3KZX6"/>
<organism evidence="2 3">
    <name type="scientific">Plasmodium malariae</name>
    <dbReference type="NCBI Taxonomy" id="5858"/>
    <lineage>
        <taxon>Eukaryota</taxon>
        <taxon>Sar</taxon>
        <taxon>Alveolata</taxon>
        <taxon>Apicomplexa</taxon>
        <taxon>Aconoidasida</taxon>
        <taxon>Haemosporida</taxon>
        <taxon>Plasmodiidae</taxon>
        <taxon>Plasmodium</taxon>
        <taxon>Plasmodium (Plasmodium)</taxon>
    </lineage>
</organism>
<feature type="non-terminal residue" evidence="2">
    <location>
        <position position="1"/>
    </location>
</feature>
<name>A0A1C3KZX6_PLAMA</name>
<sequence length="245" mass="28137">KEKGKQIKRNNISPSDEIKNSDVENDKSKMNDLNNDNNEDDNNDELLTNRLIIDSQHNAGLVSFDKKNGCLSTNLSSNTNEKEELKKNLLISLLNINFKEEIKRTIQNACAKIEKNEKIVFNVSKQINDIKLQYILKKLLKGKNSKSEKNNLKILKIQKRKILQKNFYQKSNKSKAITLEYVLNPTPEVYGNMNCIVRSEDCLLTDDKEKRNIEKIINANFEITATTVSVATPAIVNVFKNDEYE</sequence>
<gene>
    <name evidence="2" type="primary">PmlGA01_110039000</name>
    <name evidence="2" type="ORF">PMLGA01_110039000</name>
</gene>
<dbReference type="Proteomes" id="UP000219799">
    <property type="component" value="Chromosome 11"/>
</dbReference>
<dbReference type="VEuPathDB" id="PlasmoDB:PmUG01_11051300"/>